<dbReference type="Proteomes" id="UP000619788">
    <property type="component" value="Unassembled WGS sequence"/>
</dbReference>
<dbReference type="RefSeq" id="WP_204064659.1">
    <property type="nucleotide sequence ID" value="NZ_BOOJ01000027.1"/>
</dbReference>
<sequence>MNLRARCARRAGEQVKTSQGARFRREVAATRVLVFGWVGGAVGLFLLGWGCTALAGGFVSLLRLPALFITRITTSLDIAGHRWTSLDYEILPIAFLVGDGVLFGLLTGWLVGAVVVLAYRKVKPGPPKTTAWASPGPGPVG</sequence>
<keyword evidence="1" id="KW-1133">Transmembrane helix</keyword>
<accession>A0A8J3WK76</accession>
<dbReference type="EMBL" id="BOOJ01000027">
    <property type="protein sequence ID" value="GIH92448.1"/>
    <property type="molecule type" value="Genomic_DNA"/>
</dbReference>
<name>A0A8J3WK76_9ACTN</name>
<evidence type="ECO:0000313" key="2">
    <source>
        <dbReference type="EMBL" id="GIH92448.1"/>
    </source>
</evidence>
<keyword evidence="1" id="KW-0472">Membrane</keyword>
<reference evidence="2 3" key="1">
    <citation type="submission" date="2021-01" db="EMBL/GenBank/DDBJ databases">
        <title>Whole genome shotgun sequence of Planobispora siamensis NBRC 107568.</title>
        <authorList>
            <person name="Komaki H."/>
            <person name="Tamura T."/>
        </authorList>
    </citation>
    <scope>NUCLEOTIDE SEQUENCE [LARGE SCALE GENOMIC DNA]</scope>
    <source>
        <strain evidence="2 3">NBRC 107568</strain>
    </source>
</reference>
<proteinExistence type="predicted"/>
<keyword evidence="1" id="KW-0812">Transmembrane</keyword>
<protein>
    <submittedName>
        <fullName evidence="2">Uncharacterized protein</fullName>
    </submittedName>
</protein>
<evidence type="ECO:0000256" key="1">
    <source>
        <dbReference type="SAM" id="Phobius"/>
    </source>
</evidence>
<organism evidence="2 3">
    <name type="scientific">Planobispora siamensis</name>
    <dbReference type="NCBI Taxonomy" id="936338"/>
    <lineage>
        <taxon>Bacteria</taxon>
        <taxon>Bacillati</taxon>
        <taxon>Actinomycetota</taxon>
        <taxon>Actinomycetes</taxon>
        <taxon>Streptosporangiales</taxon>
        <taxon>Streptosporangiaceae</taxon>
        <taxon>Planobispora</taxon>
    </lineage>
</organism>
<gene>
    <name evidence="2" type="ORF">Psi01_30780</name>
</gene>
<evidence type="ECO:0000313" key="3">
    <source>
        <dbReference type="Proteomes" id="UP000619788"/>
    </source>
</evidence>
<comment type="caution">
    <text evidence="2">The sequence shown here is derived from an EMBL/GenBank/DDBJ whole genome shotgun (WGS) entry which is preliminary data.</text>
</comment>
<keyword evidence="3" id="KW-1185">Reference proteome</keyword>
<dbReference type="AlphaFoldDB" id="A0A8J3WK76"/>
<feature type="transmembrane region" description="Helical" evidence="1">
    <location>
        <begin position="93"/>
        <end position="119"/>
    </location>
</feature>
<feature type="transmembrane region" description="Helical" evidence="1">
    <location>
        <begin position="32"/>
        <end position="59"/>
    </location>
</feature>